<dbReference type="Proteomes" id="UP000190037">
    <property type="component" value="Unassembled WGS sequence"/>
</dbReference>
<gene>
    <name evidence="1" type="ORF">B4N89_13525</name>
</gene>
<evidence type="ECO:0000313" key="1">
    <source>
        <dbReference type="EMBL" id="OPC81820.1"/>
    </source>
</evidence>
<dbReference type="GO" id="GO:0004519">
    <property type="term" value="F:endonuclease activity"/>
    <property type="evidence" value="ECO:0007669"/>
    <property type="project" value="UniProtKB-KW"/>
</dbReference>
<organism evidence="1 2">
    <name type="scientific">Embleya scabrispora</name>
    <dbReference type="NCBI Taxonomy" id="159449"/>
    <lineage>
        <taxon>Bacteria</taxon>
        <taxon>Bacillati</taxon>
        <taxon>Actinomycetota</taxon>
        <taxon>Actinomycetes</taxon>
        <taxon>Kitasatosporales</taxon>
        <taxon>Streptomycetaceae</taxon>
        <taxon>Embleya</taxon>
    </lineage>
</organism>
<dbReference type="Gene3D" id="1.10.30.50">
    <property type="match status" value="1"/>
</dbReference>
<sequence>MAGRSDLTSHAYRTLRASVLAEDDTCVLCGHPGSDATDHLVPVSRGGAAVDRDNLAPIHGVAGCPTCGRKCNNLKGNRPLAQVSRLVTSRDWYAGPA</sequence>
<proteinExistence type="predicted"/>
<protein>
    <submittedName>
        <fullName evidence="1">HNH endonuclease</fullName>
    </submittedName>
</protein>
<keyword evidence="1" id="KW-0255">Endonuclease</keyword>
<name>A0A1T3NYT6_9ACTN</name>
<evidence type="ECO:0000313" key="2">
    <source>
        <dbReference type="Proteomes" id="UP000190037"/>
    </source>
</evidence>
<keyword evidence="1" id="KW-0540">Nuclease</keyword>
<reference evidence="1 2" key="1">
    <citation type="submission" date="2017-03" db="EMBL/GenBank/DDBJ databases">
        <title>Draft genome sequence of Streptomyces scabrisporus NF3, endophyte isolated from Amphipterygium adstringens.</title>
        <authorList>
            <person name="Vazquez M."/>
            <person name="Ceapa C.D."/>
            <person name="Rodriguez Luna D."/>
            <person name="Sanchez Esquivel S."/>
        </authorList>
    </citation>
    <scope>NUCLEOTIDE SEQUENCE [LARGE SCALE GENOMIC DNA]</scope>
    <source>
        <strain evidence="1 2">NF3</strain>
    </source>
</reference>
<keyword evidence="2" id="KW-1185">Reference proteome</keyword>
<dbReference type="OrthoDB" id="4578716at2"/>
<comment type="caution">
    <text evidence="1">The sequence shown here is derived from an EMBL/GenBank/DDBJ whole genome shotgun (WGS) entry which is preliminary data.</text>
</comment>
<dbReference type="RefSeq" id="WP_078976093.1">
    <property type="nucleotide sequence ID" value="NZ_MWQN01000001.1"/>
</dbReference>
<accession>A0A1T3NYT6</accession>
<dbReference type="EMBL" id="MWQN01000001">
    <property type="protein sequence ID" value="OPC81820.1"/>
    <property type="molecule type" value="Genomic_DNA"/>
</dbReference>
<dbReference type="STRING" id="159449.B4N89_13525"/>
<keyword evidence="1" id="KW-0378">Hydrolase</keyword>
<dbReference type="AlphaFoldDB" id="A0A1T3NYT6"/>